<accession>F4MPA1</accession>
<dbReference type="OrthoDB" id="9813840at2"/>
<dbReference type="NCBIfam" id="NF038029">
    <property type="entry name" value="LP_plasma"/>
    <property type="match status" value="1"/>
</dbReference>
<dbReference type="PROSITE" id="PS51257">
    <property type="entry name" value="PROKAR_LIPOPROTEIN"/>
    <property type="match status" value="1"/>
</dbReference>
<reference evidence="2" key="1">
    <citation type="journal article" date="2011" name="BMC Genomics">
        <title>Mycoplasma mycoides, from "mycoides Small Colony" to "capri". A microevolutionary perspective.</title>
        <authorList>
            <person name="Thiaucourt F."/>
            <person name="Manso-Silvan L."/>
            <person name="Salah W."/>
            <person name="Barbe V."/>
            <person name="Berger A."/>
            <person name="Jacob D."/>
            <person name="Breton M."/>
            <person name="Dupuy V."/>
            <person name="Lomenech A.M."/>
            <person name="Blanchard A."/>
            <person name="Sirand-Pugnet P."/>
        </authorList>
    </citation>
    <scope>NUCLEOTIDE SEQUENCE [LARGE SCALE GENOMIC DNA]</scope>
    <source>
        <strain evidence="2">95010</strain>
    </source>
</reference>
<protein>
    <recommendedName>
        <fullName evidence="3">BspA family leucine-rich repeat surface protein</fullName>
    </recommendedName>
</protein>
<dbReference type="NCBIfam" id="TIGR02167">
    <property type="entry name" value="Liste_lipo_26"/>
    <property type="match status" value="2"/>
</dbReference>
<evidence type="ECO:0000313" key="2">
    <source>
        <dbReference type="Proteomes" id="UP000010103"/>
    </source>
</evidence>
<dbReference type="RefSeq" id="WP_013729353.1">
    <property type="nucleotide sequence ID" value="NC_015431.1"/>
</dbReference>
<organism evidence="1 2">
    <name type="scientific">Mycoplasma mycoides subsp. capri LC str. 95010</name>
    <dbReference type="NCBI Taxonomy" id="862259"/>
    <lineage>
        <taxon>Bacteria</taxon>
        <taxon>Bacillati</taxon>
        <taxon>Mycoplasmatota</taxon>
        <taxon>Mollicutes</taxon>
        <taxon>Mycoplasmataceae</taxon>
        <taxon>Mycoplasma</taxon>
    </lineage>
</organism>
<dbReference type="InterPro" id="IPR005046">
    <property type="entry name" value="DUF285"/>
</dbReference>
<dbReference type="InterPro" id="IPR054816">
    <property type="entry name" value="Lipoprotein_mollicutes-type_CS"/>
</dbReference>
<dbReference type="HOGENOM" id="CLU_025777_1_1_14"/>
<dbReference type="InterPro" id="IPR011889">
    <property type="entry name" value="Liste_lipo_26"/>
</dbReference>
<proteinExistence type="predicted"/>
<evidence type="ECO:0008006" key="3">
    <source>
        <dbReference type="Google" id="ProtNLM"/>
    </source>
</evidence>
<reference evidence="2" key="2">
    <citation type="journal article" date="2011" name="BMC Genomics">
        <title>Mycoplasma mycoides, from mycoides Small Colony to capri. A microevolutionary perspective.</title>
        <authorList>
            <person name="Thiaucourt F."/>
            <person name="Manso-Silvan L."/>
            <person name="Salah W."/>
            <person name="Barbe V."/>
            <person name="Berger A."/>
            <person name="Jacob D."/>
            <person name="Breton M."/>
            <person name="Dupuy V."/>
            <person name="Lomenech A.M."/>
            <person name="Blanchard A."/>
            <person name="Sirand-Pugnet P."/>
        </authorList>
    </citation>
    <scope>NUCLEOTIDE SEQUENCE [LARGE SCALE GENOMIC DNA]</scope>
    <source>
        <strain evidence="2">95010</strain>
    </source>
</reference>
<dbReference type="Pfam" id="PF03382">
    <property type="entry name" value="DUF285"/>
    <property type="match status" value="1"/>
</dbReference>
<gene>
    <name evidence="1" type="ORF">MLC_2050</name>
</gene>
<dbReference type="EMBL" id="FQ377874">
    <property type="protein sequence ID" value="CBW53933.1"/>
    <property type="molecule type" value="Genomic_DNA"/>
</dbReference>
<dbReference type="KEGG" id="mml:MLC_2050"/>
<dbReference type="AlphaFoldDB" id="F4MPA1"/>
<sequence>MKKVLTLLTSFSLIATSSVLVVSCKTVDIKKLFEKPKNTIEDSSKKDEKKLESINKDLKDDNLKNKSELDSSNKDNIFSSAEDERVFIKDYYKHWEGKKDKNAPHVFNPKDPSEILVLGFEKSSNEKDGIKLKQIPKNVKKVPKTLPKNITNLESAFKDNENENIDGIEYWDTSHIVNMYQTFFGAKKFNGDISKWNTSNVKNFDYMFYDASAFEKDLSNWNVSKDPFQVNFAKYSSFENKKNLWPKFKNKDYIFMTK</sequence>
<name>F4MPA1_MYCML</name>
<evidence type="ECO:0000313" key="1">
    <source>
        <dbReference type="EMBL" id="CBW53933.1"/>
    </source>
</evidence>
<dbReference type="Proteomes" id="UP000010103">
    <property type="component" value="Chromosome"/>
</dbReference>